<protein>
    <submittedName>
        <fullName evidence="3">Uncharacterized protein</fullName>
    </submittedName>
</protein>
<keyword evidence="1" id="KW-0472">Membrane</keyword>
<feature type="signal peptide" evidence="2">
    <location>
        <begin position="1"/>
        <end position="19"/>
    </location>
</feature>
<proteinExistence type="predicted"/>
<comment type="caution">
    <text evidence="3">The sequence shown here is derived from an EMBL/GenBank/DDBJ whole genome shotgun (WGS) entry which is preliminary data.</text>
</comment>
<name>A0A2P4QDT9_RHIID</name>
<evidence type="ECO:0000313" key="4">
    <source>
        <dbReference type="Proteomes" id="UP000018888"/>
    </source>
</evidence>
<keyword evidence="2" id="KW-0732">Signal</keyword>
<sequence>MNYLSIILLPFSFLPFSEALTHYSKGKISCENYFCYLVIIAILVISSILLYACCYVCLRQFIIKHKVIINQ</sequence>
<evidence type="ECO:0000313" key="3">
    <source>
        <dbReference type="EMBL" id="POG75809.1"/>
    </source>
</evidence>
<gene>
    <name evidence="3" type="ORF">GLOIN_2v1562605</name>
</gene>
<reference evidence="3 4" key="1">
    <citation type="journal article" date="2013" name="Proc. Natl. Acad. Sci. U.S.A.">
        <title>Genome of an arbuscular mycorrhizal fungus provides insight into the oldest plant symbiosis.</title>
        <authorList>
            <person name="Tisserant E."/>
            <person name="Malbreil M."/>
            <person name="Kuo A."/>
            <person name="Kohler A."/>
            <person name="Symeonidi A."/>
            <person name="Balestrini R."/>
            <person name="Charron P."/>
            <person name="Duensing N."/>
            <person name="Frei Dit Frey N."/>
            <person name="Gianinazzi-Pearson V."/>
            <person name="Gilbert L.B."/>
            <person name="Handa Y."/>
            <person name="Herr J.R."/>
            <person name="Hijri M."/>
            <person name="Koul R."/>
            <person name="Kawaguchi M."/>
            <person name="Krajinski F."/>
            <person name="Lammers P.J."/>
            <person name="Masclaux F.G."/>
            <person name="Murat C."/>
            <person name="Morin E."/>
            <person name="Ndikumana S."/>
            <person name="Pagni M."/>
            <person name="Petitpierre D."/>
            <person name="Requena N."/>
            <person name="Rosikiewicz P."/>
            <person name="Riley R."/>
            <person name="Saito K."/>
            <person name="San Clemente H."/>
            <person name="Shapiro H."/>
            <person name="van Tuinen D."/>
            <person name="Becard G."/>
            <person name="Bonfante P."/>
            <person name="Paszkowski U."/>
            <person name="Shachar-Hill Y.Y."/>
            <person name="Tuskan G.A."/>
            <person name="Young P.W."/>
            <person name="Sanders I.R."/>
            <person name="Henrissat B."/>
            <person name="Rensing S.A."/>
            <person name="Grigoriev I.V."/>
            <person name="Corradi N."/>
            <person name="Roux C."/>
            <person name="Martin F."/>
        </authorList>
    </citation>
    <scope>NUCLEOTIDE SEQUENCE [LARGE SCALE GENOMIC DNA]</scope>
    <source>
        <strain evidence="3 4">DAOM 197198</strain>
    </source>
</reference>
<dbReference type="AlphaFoldDB" id="A0A2P4QDT9"/>
<accession>A0A2P4QDT9</accession>
<keyword evidence="1" id="KW-1133">Transmembrane helix</keyword>
<evidence type="ECO:0000256" key="2">
    <source>
        <dbReference type="SAM" id="SignalP"/>
    </source>
</evidence>
<evidence type="ECO:0000256" key="1">
    <source>
        <dbReference type="SAM" id="Phobius"/>
    </source>
</evidence>
<feature type="chain" id="PRO_5015108151" evidence="2">
    <location>
        <begin position="20"/>
        <end position="71"/>
    </location>
</feature>
<keyword evidence="1" id="KW-0812">Transmembrane</keyword>
<dbReference type="Proteomes" id="UP000018888">
    <property type="component" value="Unassembled WGS sequence"/>
</dbReference>
<organism evidence="3 4">
    <name type="scientific">Rhizophagus irregularis (strain DAOM 181602 / DAOM 197198 / MUCL 43194)</name>
    <name type="common">Arbuscular mycorrhizal fungus</name>
    <name type="synonym">Glomus intraradices</name>
    <dbReference type="NCBI Taxonomy" id="747089"/>
    <lineage>
        <taxon>Eukaryota</taxon>
        <taxon>Fungi</taxon>
        <taxon>Fungi incertae sedis</taxon>
        <taxon>Mucoromycota</taxon>
        <taxon>Glomeromycotina</taxon>
        <taxon>Glomeromycetes</taxon>
        <taxon>Glomerales</taxon>
        <taxon>Glomeraceae</taxon>
        <taxon>Rhizophagus</taxon>
    </lineage>
</organism>
<reference evidence="3 4" key="2">
    <citation type="journal article" date="2018" name="New Phytol.">
        <title>High intraspecific genome diversity in the model arbuscular mycorrhizal symbiont Rhizophagus irregularis.</title>
        <authorList>
            <person name="Chen E.C.H."/>
            <person name="Morin E."/>
            <person name="Beaudet D."/>
            <person name="Noel J."/>
            <person name="Yildirir G."/>
            <person name="Ndikumana S."/>
            <person name="Charron P."/>
            <person name="St-Onge C."/>
            <person name="Giorgi J."/>
            <person name="Kruger M."/>
            <person name="Marton T."/>
            <person name="Ropars J."/>
            <person name="Grigoriev I.V."/>
            <person name="Hainaut M."/>
            <person name="Henrissat B."/>
            <person name="Roux C."/>
            <person name="Martin F."/>
            <person name="Corradi N."/>
        </authorList>
    </citation>
    <scope>NUCLEOTIDE SEQUENCE [LARGE SCALE GENOMIC DNA]</scope>
    <source>
        <strain evidence="3 4">DAOM 197198</strain>
    </source>
</reference>
<feature type="transmembrane region" description="Helical" evidence="1">
    <location>
        <begin position="35"/>
        <end position="58"/>
    </location>
</feature>
<dbReference type="EMBL" id="AUPC02000057">
    <property type="protein sequence ID" value="POG75809.1"/>
    <property type="molecule type" value="Genomic_DNA"/>
</dbReference>
<keyword evidence="4" id="KW-1185">Reference proteome</keyword>